<dbReference type="EMBL" id="AATQ01000024">
    <property type="protein sequence ID" value="EAU45618.1"/>
    <property type="molecule type" value="Genomic_DNA"/>
</dbReference>
<keyword evidence="1" id="KW-1133">Transmembrane helix</keyword>
<keyword evidence="2" id="KW-0808">Transferase</keyword>
<keyword evidence="2" id="KW-0012">Acyltransferase</keyword>
<dbReference type="EC" id="2.3.1.37" evidence="2"/>
<protein>
    <submittedName>
        <fullName evidence="2">5-aminolevulinate synthase</fullName>
        <ecNumber evidence="2">2.3.1.37</ecNumber>
    </submittedName>
</protein>
<dbReference type="GO" id="GO:0003870">
    <property type="term" value="F:5-aminolevulinate synthase activity"/>
    <property type="evidence" value="ECO:0007669"/>
    <property type="project" value="UniProtKB-EC"/>
</dbReference>
<gene>
    <name evidence="2" type="ORF">R2601_22032</name>
</gene>
<keyword evidence="1" id="KW-0472">Membrane</keyword>
<name>Q0FN24_SALBH</name>
<dbReference type="OrthoDB" id="7644846at2"/>
<dbReference type="HOGENOM" id="CLU_173279_0_0_5"/>
<keyword evidence="3" id="KW-1185">Reference proteome</keyword>
<reference evidence="2 3" key="1">
    <citation type="journal article" date="2010" name="J. Bacteriol.">
        <title>Genome sequences of Pelagibaca bermudensis HTCC2601T and Maritimibacter alkaliphilus HTCC2654T, the type strains of two marine Roseobacter genera.</title>
        <authorList>
            <person name="Thrash J.C."/>
            <person name="Cho J.C."/>
            <person name="Ferriera S."/>
            <person name="Johnson J."/>
            <person name="Vergin K.L."/>
            <person name="Giovannoni S.J."/>
        </authorList>
    </citation>
    <scope>NUCLEOTIDE SEQUENCE [LARGE SCALE GENOMIC DNA]</scope>
    <source>
        <strain evidence="3">DSM 26914 / JCM 13377 / KCTC 12554 / HTCC2601</strain>
    </source>
</reference>
<feature type="transmembrane region" description="Helical" evidence="1">
    <location>
        <begin position="91"/>
        <end position="109"/>
    </location>
</feature>
<evidence type="ECO:0000313" key="2">
    <source>
        <dbReference type="EMBL" id="EAU45618.1"/>
    </source>
</evidence>
<dbReference type="RefSeq" id="WP_007799469.1">
    <property type="nucleotide sequence ID" value="NZ_DS022276.1"/>
</dbReference>
<dbReference type="eggNOG" id="ENOG50330HU">
    <property type="taxonomic scope" value="Bacteria"/>
</dbReference>
<accession>Q0FN24</accession>
<evidence type="ECO:0000313" key="3">
    <source>
        <dbReference type="Proteomes" id="UP000006230"/>
    </source>
</evidence>
<feature type="transmembrane region" description="Helical" evidence="1">
    <location>
        <begin position="37"/>
        <end position="59"/>
    </location>
</feature>
<evidence type="ECO:0000256" key="1">
    <source>
        <dbReference type="SAM" id="Phobius"/>
    </source>
</evidence>
<feature type="transmembrane region" description="Helical" evidence="1">
    <location>
        <begin position="66"/>
        <end position="85"/>
    </location>
</feature>
<comment type="caution">
    <text evidence="2">The sequence shown here is derived from an EMBL/GenBank/DDBJ whole genome shotgun (WGS) entry which is preliminary data.</text>
</comment>
<dbReference type="Proteomes" id="UP000006230">
    <property type="component" value="Unassembled WGS sequence"/>
</dbReference>
<dbReference type="InterPro" id="IPR037185">
    <property type="entry name" value="EmrE-like"/>
</dbReference>
<dbReference type="AlphaFoldDB" id="Q0FN24"/>
<proteinExistence type="predicted"/>
<dbReference type="SUPFAM" id="SSF103481">
    <property type="entry name" value="Multidrug resistance efflux transporter EmrE"/>
    <property type="match status" value="1"/>
</dbReference>
<keyword evidence="1" id="KW-0812">Transmembrane</keyword>
<dbReference type="Gene3D" id="1.10.3730.20">
    <property type="match status" value="1"/>
</dbReference>
<dbReference type="STRING" id="314265.R2601_22032"/>
<organism evidence="2 3">
    <name type="scientific">Salipiger bermudensis (strain DSM 26914 / JCM 13377 / KCTC 12554 / HTCC2601)</name>
    <name type="common">Pelagibaca bermudensis</name>
    <dbReference type="NCBI Taxonomy" id="314265"/>
    <lineage>
        <taxon>Bacteria</taxon>
        <taxon>Pseudomonadati</taxon>
        <taxon>Pseudomonadota</taxon>
        <taxon>Alphaproteobacteria</taxon>
        <taxon>Rhodobacterales</taxon>
        <taxon>Roseobacteraceae</taxon>
        <taxon>Salipiger</taxon>
    </lineage>
</organism>
<sequence>MWSLSLPALSAPTLVLGTAAGYALATVGMKLSAQGHMATGLALAIAGFLAAFAAEILLMRRAELSVVYLAIIAAETLLVLGYASWIGEGLSLRQALGAGMVLAGLAVVAV</sequence>